<reference evidence="1" key="1">
    <citation type="submission" date="2020-05" db="UniProtKB">
        <authorList>
            <consortium name="EnsemblMetazoa"/>
        </authorList>
    </citation>
    <scope>IDENTIFICATION</scope>
    <source>
        <strain evidence="1">TTRI</strain>
    </source>
</reference>
<accession>A0A1A9UM14</accession>
<proteinExistence type="predicted"/>
<name>A0A1A9UM14_GLOAU</name>
<evidence type="ECO:0000313" key="1">
    <source>
        <dbReference type="EnsemblMetazoa" id="GAUT008906-PA"/>
    </source>
</evidence>
<dbReference type="AlphaFoldDB" id="A0A1A9UM14"/>
<keyword evidence="2" id="KW-1185">Reference proteome</keyword>
<protein>
    <submittedName>
        <fullName evidence="1">Uncharacterized protein</fullName>
    </submittedName>
</protein>
<organism evidence="1 2">
    <name type="scientific">Glossina austeni</name>
    <name type="common">Savannah tsetse fly</name>
    <dbReference type="NCBI Taxonomy" id="7395"/>
    <lineage>
        <taxon>Eukaryota</taxon>
        <taxon>Metazoa</taxon>
        <taxon>Ecdysozoa</taxon>
        <taxon>Arthropoda</taxon>
        <taxon>Hexapoda</taxon>
        <taxon>Insecta</taxon>
        <taxon>Pterygota</taxon>
        <taxon>Neoptera</taxon>
        <taxon>Endopterygota</taxon>
        <taxon>Diptera</taxon>
        <taxon>Brachycera</taxon>
        <taxon>Muscomorpha</taxon>
        <taxon>Hippoboscoidea</taxon>
        <taxon>Glossinidae</taxon>
        <taxon>Glossina</taxon>
    </lineage>
</organism>
<dbReference type="VEuPathDB" id="VectorBase:GAUT008906"/>
<dbReference type="EnsemblMetazoa" id="GAUT008906-RA">
    <property type="protein sequence ID" value="GAUT008906-PA"/>
    <property type="gene ID" value="GAUT008906"/>
</dbReference>
<sequence length="130" mass="14314">MVTCNRGATSAQPSIGVSSTIIVDVVIGFVVVVIIDDDDVVVVGGGNAGVVSVGPITRSDEMNIYYQPHLSDKMIGSEQFPLADYKNKKIWYNAEICKLRLGPRRQYATQNNCVKDLFDLIRKGLFDVDF</sequence>
<dbReference type="Proteomes" id="UP000078200">
    <property type="component" value="Unassembled WGS sequence"/>
</dbReference>
<evidence type="ECO:0000313" key="2">
    <source>
        <dbReference type="Proteomes" id="UP000078200"/>
    </source>
</evidence>